<name>A0ABQ0LWY4_MYCCL</name>
<protein>
    <submittedName>
        <fullName evidence="2">Uncharacterized protein</fullName>
    </submittedName>
</protein>
<feature type="compositionally biased region" description="Low complexity" evidence="1">
    <location>
        <begin position="197"/>
        <end position="213"/>
    </location>
</feature>
<gene>
    <name evidence="2" type="ORF">MCHLO_12341</name>
</gene>
<dbReference type="Proteomes" id="UP000815677">
    <property type="component" value="Unassembled WGS sequence"/>
</dbReference>
<feature type="region of interest" description="Disordered" evidence="1">
    <location>
        <begin position="156"/>
        <end position="213"/>
    </location>
</feature>
<evidence type="ECO:0000313" key="2">
    <source>
        <dbReference type="EMBL" id="GAT55595.1"/>
    </source>
</evidence>
<evidence type="ECO:0000256" key="1">
    <source>
        <dbReference type="SAM" id="MobiDB-lite"/>
    </source>
</evidence>
<feature type="compositionally biased region" description="Basic residues" evidence="1">
    <location>
        <begin position="170"/>
        <end position="182"/>
    </location>
</feature>
<organism evidence="2 3">
    <name type="scientific">Mycena chlorophos</name>
    <name type="common">Agaric fungus</name>
    <name type="synonym">Agaricus chlorophos</name>
    <dbReference type="NCBI Taxonomy" id="658473"/>
    <lineage>
        <taxon>Eukaryota</taxon>
        <taxon>Fungi</taxon>
        <taxon>Dikarya</taxon>
        <taxon>Basidiomycota</taxon>
        <taxon>Agaricomycotina</taxon>
        <taxon>Agaricomycetes</taxon>
        <taxon>Agaricomycetidae</taxon>
        <taxon>Agaricales</taxon>
        <taxon>Marasmiineae</taxon>
        <taxon>Mycenaceae</taxon>
        <taxon>Mycena</taxon>
    </lineage>
</organism>
<sequence>MPPRYGHSRPVALVFRTTASGVATSAASSRSSASIRTREWPERCTATDTDTLALLDRGGRDNAGLDADAAGCRCRPRCILAYSVKLGECRGSSSPSSPFDCTKRPESSMPAVVVFSGYRSLTDSPLHNGPILVMPSRNARGAKTRRIPSRRLPRIFDPLLTPSSSEQCSRRSRTRSLLRPRHALGDPMAPTTGNSTASWASSNRASPPARRCSAPASAGLECCCVLGR</sequence>
<accession>A0ABQ0LWY4</accession>
<dbReference type="EMBL" id="DF849044">
    <property type="protein sequence ID" value="GAT55595.1"/>
    <property type="molecule type" value="Genomic_DNA"/>
</dbReference>
<evidence type="ECO:0000313" key="3">
    <source>
        <dbReference type="Proteomes" id="UP000815677"/>
    </source>
</evidence>
<reference evidence="2" key="1">
    <citation type="submission" date="2014-09" db="EMBL/GenBank/DDBJ databases">
        <title>Genome sequence of the luminous mushroom Mycena chlorophos for searching fungal bioluminescence genes.</title>
        <authorList>
            <person name="Tanaka Y."/>
            <person name="Kasuga D."/>
            <person name="Oba Y."/>
            <person name="Hase S."/>
            <person name="Sato K."/>
            <person name="Oba Y."/>
            <person name="Sakakibara Y."/>
        </authorList>
    </citation>
    <scope>NUCLEOTIDE SEQUENCE</scope>
</reference>
<keyword evidence="3" id="KW-1185">Reference proteome</keyword>
<proteinExistence type="predicted"/>